<proteinExistence type="predicted"/>
<dbReference type="SUPFAM" id="SSF53098">
    <property type="entry name" value="Ribonuclease H-like"/>
    <property type="match status" value="1"/>
</dbReference>
<dbReference type="SUPFAM" id="SSF48452">
    <property type="entry name" value="TPR-like"/>
    <property type="match status" value="1"/>
</dbReference>
<dbReference type="InterPro" id="IPR011990">
    <property type="entry name" value="TPR-like_helical_dom_sf"/>
</dbReference>
<gene>
    <name evidence="2" type="ORF">KAR29_11625</name>
</gene>
<dbReference type="AlphaFoldDB" id="A0A9Q7ABE1"/>
<name>A0A9Q7ABE1_9BACT</name>
<dbReference type="PANTHER" id="PTHR38462">
    <property type="entry name" value="EXONUCLEASE-LIKE PROTEIN"/>
    <property type="match status" value="1"/>
</dbReference>
<dbReference type="GO" id="GO:0003676">
    <property type="term" value="F:nucleic acid binding"/>
    <property type="evidence" value="ECO:0007669"/>
    <property type="project" value="InterPro"/>
</dbReference>
<organism evidence="2 3">
    <name type="scientific">Aminithiophilus ramosus</name>
    <dbReference type="NCBI Taxonomy" id="3029084"/>
    <lineage>
        <taxon>Bacteria</taxon>
        <taxon>Thermotogati</taxon>
        <taxon>Synergistota</taxon>
        <taxon>Synergistia</taxon>
        <taxon>Synergistales</taxon>
        <taxon>Aminithiophilaceae</taxon>
        <taxon>Aminithiophilus</taxon>
    </lineage>
</organism>
<dbReference type="PANTHER" id="PTHR38462:SF1">
    <property type="entry name" value="YPRB RIBONUCLEASE H-LIKE DOMAIN-CONTAINING PROTEIN"/>
    <property type="match status" value="1"/>
</dbReference>
<dbReference type="InterPro" id="IPR038720">
    <property type="entry name" value="YprB_RNase_H-like_dom"/>
</dbReference>
<accession>A0A9Q7ABE1</accession>
<dbReference type="Gene3D" id="3.30.420.10">
    <property type="entry name" value="Ribonuclease H-like superfamily/Ribonuclease H"/>
    <property type="match status" value="1"/>
</dbReference>
<sequence>MSLLSRLEAMLGPSRAPVERPRAPRSLPPGRWIDEGVYLMETTIPLERDEAPLLALWGDRDGALCFDLETTGLAGGTGTYAFLAGVGRIGARSIETGQLFLTSPAFEEAWLAALETLLPPPSPLVTYNGKRFDVPLLQTRRTLHRKAPLEPEGHLDLLHLARALWSARLPSCRLGEVERSVLGLRRSGDDVPGSLVPDLYRDFLRSGDAAPLEGVFYHNRMDLVALALLRDRVALAMAGRRGDGAELVAAGRAWQRAGGRDEALELWRKAREKGAEGALECLARSAKIDHRWEEALTLWEEALSASGDPSVAVELAKACEHRLGDIARARLWAEEARRLLDGRRPLMEGPEWRRLRGEIDHRLRRLARKESGLPRERV</sequence>
<dbReference type="InterPro" id="IPR012337">
    <property type="entry name" value="RNaseH-like_sf"/>
</dbReference>
<dbReference type="KEGG" id="aram:KAR29_11625"/>
<protein>
    <submittedName>
        <fullName evidence="2">Ribonuclease H-like domain-containing protein</fullName>
    </submittedName>
</protein>
<evidence type="ECO:0000313" key="3">
    <source>
        <dbReference type="Proteomes" id="UP000671879"/>
    </source>
</evidence>
<dbReference type="Pfam" id="PF13482">
    <property type="entry name" value="RNase_H_2"/>
    <property type="match status" value="1"/>
</dbReference>
<keyword evidence="3" id="KW-1185">Reference proteome</keyword>
<dbReference type="InterPro" id="IPR036397">
    <property type="entry name" value="RNaseH_sf"/>
</dbReference>
<dbReference type="RefSeq" id="WP_274373154.1">
    <property type="nucleotide sequence ID" value="NZ_CP072943.1"/>
</dbReference>
<reference evidence="3" key="1">
    <citation type="submission" date="2021-04" db="EMBL/GenBank/DDBJ databases">
        <title>A novel Synergistetes isolate from a pyrite-forming mixed culture.</title>
        <authorList>
            <person name="Bunk B."/>
            <person name="Sproer C."/>
            <person name="Spring S."/>
            <person name="Pester M."/>
        </authorList>
    </citation>
    <scope>NUCLEOTIDE SEQUENCE [LARGE SCALE GENOMIC DNA]</scope>
    <source>
        <strain evidence="3">J.5.4.2-T.3.5.2</strain>
    </source>
</reference>
<evidence type="ECO:0000259" key="1">
    <source>
        <dbReference type="Pfam" id="PF13482"/>
    </source>
</evidence>
<dbReference type="EMBL" id="CP072943">
    <property type="protein sequence ID" value="QTX31953.1"/>
    <property type="molecule type" value="Genomic_DNA"/>
</dbReference>
<feature type="domain" description="YprB ribonuclease H-like" evidence="1">
    <location>
        <begin position="64"/>
        <end position="233"/>
    </location>
</feature>
<dbReference type="Proteomes" id="UP000671879">
    <property type="component" value="Chromosome"/>
</dbReference>
<evidence type="ECO:0000313" key="2">
    <source>
        <dbReference type="EMBL" id="QTX31953.1"/>
    </source>
</evidence>
<dbReference type="Gene3D" id="1.25.40.10">
    <property type="entry name" value="Tetratricopeptide repeat domain"/>
    <property type="match status" value="1"/>
</dbReference>